<sequence length="142" mass="15245">MGFSVVKMHPQNGAGYVKVRSADPTEPPEINFELYREGAETDLGALVDVAEWGLGVRWSRPNRRAPRSPATDGTCAIGSQDNRMAVLDSRFRVHGVEGLRVVDASVFPRVPGAFPAVATFMISQKASEVVLQDAAASSSSQD</sequence>
<evidence type="ECO:0000259" key="2">
    <source>
        <dbReference type="Pfam" id="PF05199"/>
    </source>
</evidence>
<dbReference type="InterPro" id="IPR007867">
    <property type="entry name" value="GMC_OxRtase_C"/>
</dbReference>
<dbReference type="GO" id="GO:0050660">
    <property type="term" value="F:flavin adenine dinucleotide binding"/>
    <property type="evidence" value="ECO:0007669"/>
    <property type="project" value="InterPro"/>
</dbReference>
<gene>
    <name evidence="3" type="ORF">CMUS01_09427</name>
</gene>
<dbReference type="PANTHER" id="PTHR11552:SF80">
    <property type="entry name" value="GMC OXIDOREDUCTASE"/>
    <property type="match status" value="1"/>
</dbReference>
<dbReference type="Gene3D" id="3.50.50.60">
    <property type="entry name" value="FAD/NAD(P)-binding domain"/>
    <property type="match status" value="1"/>
</dbReference>
<keyword evidence="4" id="KW-1185">Reference proteome</keyword>
<evidence type="ECO:0000313" key="3">
    <source>
        <dbReference type="EMBL" id="KAF6826429.1"/>
    </source>
</evidence>
<dbReference type="Pfam" id="PF05199">
    <property type="entry name" value="GMC_oxred_C"/>
    <property type="match status" value="1"/>
</dbReference>
<evidence type="ECO:0000256" key="1">
    <source>
        <dbReference type="ARBA" id="ARBA00010790"/>
    </source>
</evidence>
<dbReference type="GO" id="GO:0016614">
    <property type="term" value="F:oxidoreductase activity, acting on CH-OH group of donors"/>
    <property type="evidence" value="ECO:0007669"/>
    <property type="project" value="InterPro"/>
</dbReference>
<protein>
    <submittedName>
        <fullName evidence="3">Choline dehydrogenase</fullName>
    </submittedName>
</protein>
<dbReference type="PANTHER" id="PTHR11552">
    <property type="entry name" value="GLUCOSE-METHANOL-CHOLINE GMC OXIDOREDUCTASE"/>
    <property type="match status" value="1"/>
</dbReference>
<feature type="domain" description="Glucose-methanol-choline oxidoreductase C-terminal" evidence="2">
    <location>
        <begin position="73"/>
        <end position="122"/>
    </location>
</feature>
<comment type="caution">
    <text evidence="3">The sequence shown here is derived from an EMBL/GenBank/DDBJ whole genome shotgun (WGS) entry which is preliminary data.</text>
</comment>
<proteinExistence type="inferred from homology"/>
<comment type="similarity">
    <text evidence="1">Belongs to the GMC oxidoreductase family.</text>
</comment>
<dbReference type="AlphaFoldDB" id="A0A8H6NAP7"/>
<dbReference type="OrthoDB" id="269227at2759"/>
<reference evidence="3" key="1">
    <citation type="journal article" date="2020" name="Phytopathology">
        <title>Genome Sequence Resources of Colletotrichum truncatum, C. plurivorum, C. musicola, and C. sojae: Four Species Pathogenic to Soybean (Glycine max).</title>
        <authorList>
            <person name="Rogerio F."/>
            <person name="Boufleur T.R."/>
            <person name="Ciampi-Guillardi M."/>
            <person name="Sukno S.A."/>
            <person name="Thon M.R."/>
            <person name="Massola Junior N.S."/>
            <person name="Baroncelli R."/>
        </authorList>
    </citation>
    <scope>NUCLEOTIDE SEQUENCE</scope>
    <source>
        <strain evidence="3">LFN0074</strain>
    </source>
</reference>
<dbReference type="Gene3D" id="3.30.560.10">
    <property type="entry name" value="Glucose Oxidase, domain 3"/>
    <property type="match status" value="1"/>
</dbReference>
<dbReference type="EMBL" id="WIGM01000400">
    <property type="protein sequence ID" value="KAF6826429.1"/>
    <property type="molecule type" value="Genomic_DNA"/>
</dbReference>
<accession>A0A8H6NAP7</accession>
<dbReference type="Proteomes" id="UP000639643">
    <property type="component" value="Unassembled WGS sequence"/>
</dbReference>
<dbReference type="SUPFAM" id="SSF51905">
    <property type="entry name" value="FAD/NAD(P)-binding domain"/>
    <property type="match status" value="1"/>
</dbReference>
<dbReference type="InterPro" id="IPR012132">
    <property type="entry name" value="GMC_OxRdtase"/>
</dbReference>
<name>A0A8H6NAP7_9PEZI</name>
<organism evidence="3 4">
    <name type="scientific">Colletotrichum musicola</name>
    <dbReference type="NCBI Taxonomy" id="2175873"/>
    <lineage>
        <taxon>Eukaryota</taxon>
        <taxon>Fungi</taxon>
        <taxon>Dikarya</taxon>
        <taxon>Ascomycota</taxon>
        <taxon>Pezizomycotina</taxon>
        <taxon>Sordariomycetes</taxon>
        <taxon>Hypocreomycetidae</taxon>
        <taxon>Glomerellales</taxon>
        <taxon>Glomerellaceae</taxon>
        <taxon>Colletotrichum</taxon>
        <taxon>Colletotrichum orchidearum species complex</taxon>
    </lineage>
</organism>
<dbReference type="InterPro" id="IPR036188">
    <property type="entry name" value="FAD/NAD-bd_sf"/>
</dbReference>
<evidence type="ECO:0000313" key="4">
    <source>
        <dbReference type="Proteomes" id="UP000639643"/>
    </source>
</evidence>